<dbReference type="Proteomes" id="UP001424741">
    <property type="component" value="Unassembled WGS sequence"/>
</dbReference>
<name>A0ABP9V1B4_9BACT</name>
<evidence type="ECO:0000313" key="2">
    <source>
        <dbReference type="EMBL" id="GAA5496481.1"/>
    </source>
</evidence>
<proteinExistence type="predicted"/>
<protein>
    <recommendedName>
        <fullName evidence="1">Ice-binding protein C-terminal domain-containing protein</fullName>
    </recommendedName>
</protein>
<keyword evidence="3" id="KW-1185">Reference proteome</keyword>
<comment type="caution">
    <text evidence="2">The sequence shown here is derived from an EMBL/GenBank/DDBJ whole genome shotgun (WGS) entry which is preliminary data.</text>
</comment>
<reference evidence="2 3" key="1">
    <citation type="submission" date="2024-02" db="EMBL/GenBank/DDBJ databases">
        <title>Rubritalea halochordaticola NBRC 107102.</title>
        <authorList>
            <person name="Ichikawa N."/>
            <person name="Katano-Makiyama Y."/>
            <person name="Hidaka K."/>
        </authorList>
    </citation>
    <scope>NUCLEOTIDE SEQUENCE [LARGE SCALE GENOMIC DNA]</scope>
    <source>
        <strain evidence="2 3">NBRC 107102</strain>
    </source>
</reference>
<evidence type="ECO:0000259" key="1">
    <source>
        <dbReference type="Pfam" id="PF07589"/>
    </source>
</evidence>
<dbReference type="Pfam" id="PF07589">
    <property type="entry name" value="PEP-CTERM"/>
    <property type="match status" value="1"/>
</dbReference>
<dbReference type="EMBL" id="BAABRL010000008">
    <property type="protein sequence ID" value="GAA5496481.1"/>
    <property type="molecule type" value="Genomic_DNA"/>
</dbReference>
<feature type="domain" description="Ice-binding protein C-terminal" evidence="1">
    <location>
        <begin position="249"/>
        <end position="272"/>
    </location>
</feature>
<accession>A0ABP9V1B4</accession>
<gene>
    <name evidence="2" type="ORF">Rhal01_02665</name>
</gene>
<sequence length="273" mass="28357">MRFLSGLGDIGVLDIDLVSIQYPTPLGHVCNDFAKWNNGNHQRALSSRLIHNEVWDKNPLSTMKHNTKHPMILAGLLGTALVSSTQAATVLTGSGLANNVDLPSDFASFEAGTPNIGLTWSATGGAWQAYNGWPTGGEVFQMDSAATGDVYSVVFTPDSGFNVVLSSLDINIWAGGNDFDIDWSVVGASSGSLGSGTANALDGQVTGLNFGDLTGSGSEQITMTLTIGSTAGTASYLAMDNLSFDQVAAVPEPSSALLAAAGLGALAMRRRRQ</sequence>
<organism evidence="2 3">
    <name type="scientific">Rubritalea halochordaticola</name>
    <dbReference type="NCBI Taxonomy" id="714537"/>
    <lineage>
        <taxon>Bacteria</taxon>
        <taxon>Pseudomonadati</taxon>
        <taxon>Verrucomicrobiota</taxon>
        <taxon>Verrucomicrobiia</taxon>
        <taxon>Verrucomicrobiales</taxon>
        <taxon>Rubritaleaceae</taxon>
        <taxon>Rubritalea</taxon>
    </lineage>
</organism>
<dbReference type="NCBIfam" id="TIGR02595">
    <property type="entry name" value="PEP_CTERM"/>
    <property type="match status" value="1"/>
</dbReference>
<dbReference type="InterPro" id="IPR013424">
    <property type="entry name" value="Ice-binding_C"/>
</dbReference>
<evidence type="ECO:0000313" key="3">
    <source>
        <dbReference type="Proteomes" id="UP001424741"/>
    </source>
</evidence>